<name>A0ABQ4SH45_9HYPH</name>
<accession>A0ABQ4SH45</accession>
<feature type="transmembrane region" description="Helical" evidence="7">
    <location>
        <begin position="178"/>
        <end position="201"/>
    </location>
</feature>
<evidence type="ECO:0000256" key="6">
    <source>
        <dbReference type="ARBA" id="ARBA00023136"/>
    </source>
</evidence>
<dbReference type="SUPFAM" id="SSF161098">
    <property type="entry name" value="MetI-like"/>
    <property type="match status" value="1"/>
</dbReference>
<dbReference type="Proteomes" id="UP001055153">
    <property type="component" value="Unassembled WGS sequence"/>
</dbReference>
<evidence type="ECO:0000256" key="1">
    <source>
        <dbReference type="ARBA" id="ARBA00004651"/>
    </source>
</evidence>
<keyword evidence="6 7" id="KW-0472">Membrane</keyword>
<keyword evidence="2 7" id="KW-0813">Transport</keyword>
<keyword evidence="5 7" id="KW-1133">Transmembrane helix</keyword>
<evidence type="ECO:0000259" key="8">
    <source>
        <dbReference type="PROSITE" id="PS50928"/>
    </source>
</evidence>
<feature type="transmembrane region" description="Helical" evidence="7">
    <location>
        <begin position="137"/>
        <end position="158"/>
    </location>
</feature>
<evidence type="ECO:0000313" key="9">
    <source>
        <dbReference type="EMBL" id="GJE02422.1"/>
    </source>
</evidence>
<evidence type="ECO:0000313" key="10">
    <source>
        <dbReference type="Proteomes" id="UP001055153"/>
    </source>
</evidence>
<feature type="transmembrane region" description="Helical" evidence="7">
    <location>
        <begin position="246"/>
        <end position="263"/>
    </location>
</feature>
<dbReference type="Gene3D" id="1.10.3720.10">
    <property type="entry name" value="MetI-like"/>
    <property type="match status" value="1"/>
</dbReference>
<reference evidence="9" key="2">
    <citation type="submission" date="2021-08" db="EMBL/GenBank/DDBJ databases">
        <authorList>
            <person name="Tani A."/>
            <person name="Ola A."/>
            <person name="Ogura Y."/>
            <person name="Katsura K."/>
            <person name="Hayashi T."/>
        </authorList>
    </citation>
    <scope>NUCLEOTIDE SEQUENCE</scope>
    <source>
        <strain evidence="9">DSM 17168</strain>
    </source>
</reference>
<comment type="similarity">
    <text evidence="7">Belongs to the binding-protein-dependent transport system permease family.</text>
</comment>
<sequence>MTDAVIPFVLRRLVQAVPTLFLVVTLSFVLVRLAPGGPFDLERPLAPSAMENLRRVYGLDQPLPVQYARYLGALLTGDLGPSFSVRDLSVAELLGRGLPVSMTLGALALLAALVLGAGLGGLAAAAKGRPLDHAVTALRTVALTVPGFVVAPLLQIAFGLSLRWLPVGGWEGGAPAHLVLPVVTLALPQAAAIAQLTRNALLEVLATQPMRTLRALGLPRRVIALHALRGAALPVISYLGPTAAGLLTGSVVVETIFGLPGIGRAFVDGALNRDYTLVMGTVVLVAVFVVAFNLLVDLAYALVDPRVRHA</sequence>
<keyword evidence="3" id="KW-1003">Cell membrane</keyword>
<dbReference type="EMBL" id="BPQQ01000056">
    <property type="protein sequence ID" value="GJE02422.1"/>
    <property type="molecule type" value="Genomic_DNA"/>
</dbReference>
<gene>
    <name evidence="9" type="primary">oppB</name>
    <name evidence="9" type="ORF">GMJLKIPL_4371</name>
</gene>
<dbReference type="PANTHER" id="PTHR43163:SF6">
    <property type="entry name" value="DIPEPTIDE TRANSPORT SYSTEM PERMEASE PROTEIN DPPB-RELATED"/>
    <property type="match status" value="1"/>
</dbReference>
<evidence type="ECO:0000256" key="7">
    <source>
        <dbReference type="RuleBase" id="RU363032"/>
    </source>
</evidence>
<evidence type="ECO:0000256" key="3">
    <source>
        <dbReference type="ARBA" id="ARBA00022475"/>
    </source>
</evidence>
<proteinExistence type="inferred from homology"/>
<dbReference type="PANTHER" id="PTHR43163">
    <property type="entry name" value="DIPEPTIDE TRANSPORT SYSTEM PERMEASE PROTEIN DPPB-RELATED"/>
    <property type="match status" value="1"/>
</dbReference>
<evidence type="ECO:0000256" key="4">
    <source>
        <dbReference type="ARBA" id="ARBA00022692"/>
    </source>
</evidence>
<dbReference type="CDD" id="cd06261">
    <property type="entry name" value="TM_PBP2"/>
    <property type="match status" value="1"/>
</dbReference>
<feature type="transmembrane region" description="Helical" evidence="7">
    <location>
        <begin position="275"/>
        <end position="296"/>
    </location>
</feature>
<dbReference type="Pfam" id="PF19300">
    <property type="entry name" value="BPD_transp_1_N"/>
    <property type="match status" value="1"/>
</dbReference>
<evidence type="ECO:0000256" key="5">
    <source>
        <dbReference type="ARBA" id="ARBA00022989"/>
    </source>
</evidence>
<feature type="transmembrane region" description="Helical" evidence="7">
    <location>
        <begin position="12"/>
        <end position="34"/>
    </location>
</feature>
<evidence type="ECO:0000256" key="2">
    <source>
        <dbReference type="ARBA" id="ARBA00022448"/>
    </source>
</evidence>
<reference evidence="9" key="1">
    <citation type="journal article" date="2021" name="Front. Microbiol.">
        <title>Comprehensive Comparative Genomics and Phenotyping of Methylobacterium Species.</title>
        <authorList>
            <person name="Alessa O."/>
            <person name="Ogura Y."/>
            <person name="Fujitani Y."/>
            <person name="Takami H."/>
            <person name="Hayashi T."/>
            <person name="Sahin N."/>
            <person name="Tani A."/>
        </authorList>
    </citation>
    <scope>NUCLEOTIDE SEQUENCE</scope>
    <source>
        <strain evidence="9">DSM 17168</strain>
    </source>
</reference>
<dbReference type="Pfam" id="PF00528">
    <property type="entry name" value="BPD_transp_1"/>
    <property type="match status" value="1"/>
</dbReference>
<dbReference type="InterPro" id="IPR000515">
    <property type="entry name" value="MetI-like"/>
</dbReference>
<organism evidence="9 10">
    <name type="scientific">Methylobacterium isbiliense</name>
    <dbReference type="NCBI Taxonomy" id="315478"/>
    <lineage>
        <taxon>Bacteria</taxon>
        <taxon>Pseudomonadati</taxon>
        <taxon>Pseudomonadota</taxon>
        <taxon>Alphaproteobacteria</taxon>
        <taxon>Hyphomicrobiales</taxon>
        <taxon>Methylobacteriaceae</taxon>
        <taxon>Methylobacterium</taxon>
    </lineage>
</organism>
<dbReference type="InterPro" id="IPR045621">
    <property type="entry name" value="BPD_transp_1_N"/>
</dbReference>
<feature type="domain" description="ABC transmembrane type-1" evidence="8">
    <location>
        <begin position="98"/>
        <end position="296"/>
    </location>
</feature>
<comment type="caution">
    <text evidence="9">The sequence shown here is derived from an EMBL/GenBank/DDBJ whole genome shotgun (WGS) entry which is preliminary data.</text>
</comment>
<keyword evidence="10" id="KW-1185">Reference proteome</keyword>
<comment type="subcellular location">
    <subcellularLocation>
        <location evidence="1 7">Cell membrane</location>
        <topology evidence="1 7">Multi-pass membrane protein</topology>
    </subcellularLocation>
</comment>
<protein>
    <submittedName>
        <fullName evidence="9">Oligopeptide transport system permease protein OppB</fullName>
    </submittedName>
</protein>
<dbReference type="InterPro" id="IPR035906">
    <property type="entry name" value="MetI-like_sf"/>
</dbReference>
<feature type="transmembrane region" description="Helical" evidence="7">
    <location>
        <begin position="104"/>
        <end position="125"/>
    </location>
</feature>
<dbReference type="PROSITE" id="PS50928">
    <property type="entry name" value="ABC_TM1"/>
    <property type="match status" value="1"/>
</dbReference>
<keyword evidence="4 7" id="KW-0812">Transmembrane</keyword>